<evidence type="ECO:0000256" key="1">
    <source>
        <dbReference type="SAM" id="SignalP"/>
    </source>
</evidence>
<reference evidence="2 3" key="1">
    <citation type="submission" date="2018-12" db="EMBL/GenBank/DDBJ databases">
        <authorList>
            <consortium name="Pathogen Informatics"/>
        </authorList>
    </citation>
    <scope>NUCLEOTIDE SEQUENCE [LARGE SCALE GENOMIC DNA]</scope>
    <source>
        <strain evidence="2 3">NCTC12227</strain>
    </source>
</reference>
<evidence type="ECO:0000313" key="3">
    <source>
        <dbReference type="Proteomes" id="UP000268229"/>
    </source>
</evidence>
<accession>A0A3S4Y7L3</accession>
<protein>
    <recommendedName>
        <fullName evidence="4">Lipoprotein</fullName>
    </recommendedName>
</protein>
<sequence>MKLFIRLISITISCALLNGCVVAAAADLAATTVLTVGKVAVKGTGAVVRAVIPDGDDEEEEKEKKRKK</sequence>
<gene>
    <name evidence="2" type="ORF">NCTC12227_00741</name>
</gene>
<dbReference type="AlphaFoldDB" id="A0A3S4Y7L3"/>
<keyword evidence="1" id="KW-0732">Signal</keyword>
<feature type="signal peptide" evidence="1">
    <location>
        <begin position="1"/>
        <end position="25"/>
    </location>
</feature>
<feature type="chain" id="PRO_5018574175" description="Lipoprotein" evidence="1">
    <location>
        <begin position="26"/>
        <end position="68"/>
    </location>
</feature>
<organism evidence="2 3">
    <name type="scientific">Neisseria animaloris</name>
    <dbReference type="NCBI Taxonomy" id="326522"/>
    <lineage>
        <taxon>Bacteria</taxon>
        <taxon>Pseudomonadati</taxon>
        <taxon>Pseudomonadota</taxon>
        <taxon>Betaproteobacteria</taxon>
        <taxon>Neisseriales</taxon>
        <taxon>Neisseriaceae</taxon>
        <taxon>Neisseria</taxon>
    </lineage>
</organism>
<dbReference type="KEGG" id="nani:NCTC12227_00741"/>
<dbReference type="NCBIfam" id="NF038104">
    <property type="entry name" value="lipo_NF038104"/>
    <property type="match status" value="1"/>
</dbReference>
<evidence type="ECO:0008006" key="4">
    <source>
        <dbReference type="Google" id="ProtNLM"/>
    </source>
</evidence>
<proteinExistence type="predicted"/>
<dbReference type="RefSeq" id="WP_107928290.1">
    <property type="nucleotide sequence ID" value="NZ_JBGNXI010000011.1"/>
</dbReference>
<name>A0A3S4Y7L3_9NEIS</name>
<dbReference type="EMBL" id="LR134516">
    <property type="protein sequence ID" value="VEJ21019.1"/>
    <property type="molecule type" value="Genomic_DNA"/>
</dbReference>
<dbReference type="Proteomes" id="UP000268229">
    <property type="component" value="Chromosome"/>
</dbReference>
<keyword evidence="3" id="KW-1185">Reference proteome</keyword>
<dbReference type="STRING" id="326522.BWD08_10730"/>
<evidence type="ECO:0000313" key="2">
    <source>
        <dbReference type="EMBL" id="VEJ21019.1"/>
    </source>
</evidence>